<evidence type="ECO:0000256" key="1">
    <source>
        <dbReference type="SAM" id="Phobius"/>
    </source>
</evidence>
<dbReference type="AlphaFoldDB" id="A0AAF0FV64"/>
<accession>A0AAF0FV64</accession>
<feature type="transmembrane region" description="Helical" evidence="1">
    <location>
        <begin position="289"/>
        <end position="309"/>
    </location>
</feature>
<reference evidence="2" key="1">
    <citation type="submission" date="2022-01" db="EMBL/GenBank/DDBJ databases">
        <title>Complete genome of Methanomicrobium antiquum DSM 21220.</title>
        <authorList>
            <person name="Chen S.-C."/>
            <person name="You Y.-T."/>
            <person name="Zhou Y.-Z."/>
            <person name="Lai M.-C."/>
        </authorList>
    </citation>
    <scope>NUCLEOTIDE SEQUENCE</scope>
    <source>
        <strain evidence="2">DSM 21220</strain>
    </source>
</reference>
<organism evidence="2 3">
    <name type="scientific">Methanomicrobium antiquum</name>
    <dbReference type="NCBI Taxonomy" id="487686"/>
    <lineage>
        <taxon>Archaea</taxon>
        <taxon>Methanobacteriati</taxon>
        <taxon>Methanobacteriota</taxon>
        <taxon>Stenosarchaea group</taxon>
        <taxon>Methanomicrobia</taxon>
        <taxon>Methanomicrobiales</taxon>
        <taxon>Methanomicrobiaceae</taxon>
        <taxon>Methanomicrobium</taxon>
    </lineage>
</organism>
<dbReference type="Proteomes" id="UP001218895">
    <property type="component" value="Chromosome"/>
</dbReference>
<keyword evidence="3" id="KW-1185">Reference proteome</keyword>
<protein>
    <submittedName>
        <fullName evidence="2">Uncharacterized protein</fullName>
    </submittedName>
</protein>
<dbReference type="EMBL" id="CP091092">
    <property type="protein sequence ID" value="WFN36530.1"/>
    <property type="molecule type" value="Genomic_DNA"/>
</dbReference>
<evidence type="ECO:0000313" key="2">
    <source>
        <dbReference type="EMBL" id="WFN36530.1"/>
    </source>
</evidence>
<name>A0AAF0FV64_9EURY</name>
<dbReference type="KEGG" id="manq:L1994_10355"/>
<dbReference type="PROSITE" id="PS51257">
    <property type="entry name" value="PROKAR_LIPOPROTEIN"/>
    <property type="match status" value="1"/>
</dbReference>
<keyword evidence="1" id="KW-0812">Transmembrane</keyword>
<proteinExistence type="predicted"/>
<gene>
    <name evidence="2" type="ORF">L1994_10355</name>
</gene>
<dbReference type="GeneID" id="79950803"/>
<keyword evidence="1" id="KW-1133">Transmembrane helix</keyword>
<keyword evidence="1" id="KW-0472">Membrane</keyword>
<evidence type="ECO:0000313" key="3">
    <source>
        <dbReference type="Proteomes" id="UP001218895"/>
    </source>
</evidence>
<feature type="transmembrane region" description="Helical" evidence="1">
    <location>
        <begin position="12"/>
        <end position="34"/>
    </location>
</feature>
<dbReference type="RefSeq" id="WP_278099366.1">
    <property type="nucleotide sequence ID" value="NZ_CP091092.1"/>
</dbReference>
<sequence length="315" mass="35244">MRPISGDELITGLATILLIFLIACPVFSILAYSYNDSTFGGAENRYEDIYTVNGIIPPHNELKRIDAEIFFTDIPYATEEMLFGPKNNGDIPVGIVTLGTYSVYLFDNKDYVHVIETNKENIREYDITPITVAESIRPVPDRETGDIIKGLSKGYKIERLNLKIPNEDNDSGAFIDYITVHSDDKIDVFGYEAIKYNIEGRFYGNYAGNIIKVLEESTTESAFGVLTKKSIDSISGPGTMAGEVSLEKEYLIPSMPFSPVFTTQSKVMAGPYGDVSWWSHSGGFVTPSFGIIGHFVYLFAFYVCAIRIYRHFKKV</sequence>